<dbReference type="Proteomes" id="UP000225108">
    <property type="component" value="Unassembled WGS sequence"/>
</dbReference>
<reference evidence="2 3" key="1">
    <citation type="submission" date="2017-10" db="EMBL/GenBank/DDBJ databases">
        <title>The draft genome sequence of Williamsia sp. BULT 1.1 isolated from the semi-arid grassland soils from South Africa.</title>
        <authorList>
            <person name="Kabwe M.H."/>
            <person name="Govender N."/>
            <person name="Mutseka Lunga P."/>
            <person name="Vikram S."/>
            <person name="Makhalanyane T.P."/>
        </authorList>
    </citation>
    <scope>NUCLEOTIDE SEQUENCE [LARGE SCALE GENOMIC DNA]</scope>
    <source>
        <strain evidence="2 3">BULT 1.1</strain>
    </source>
</reference>
<dbReference type="InterPro" id="IPR004360">
    <property type="entry name" value="Glyas_Fos-R_dOase_dom"/>
</dbReference>
<dbReference type="RefSeq" id="WP_099381651.1">
    <property type="nucleotide sequence ID" value="NZ_PEBD01000004.1"/>
</dbReference>
<dbReference type="Pfam" id="PF00903">
    <property type="entry name" value="Glyoxalase"/>
    <property type="match status" value="1"/>
</dbReference>
<gene>
    <name evidence="2" type="ORF">CSW57_04800</name>
</gene>
<comment type="caution">
    <text evidence="2">The sequence shown here is derived from an EMBL/GenBank/DDBJ whole genome shotgun (WGS) entry which is preliminary data.</text>
</comment>
<dbReference type="PANTHER" id="PTHR36503">
    <property type="entry name" value="BLR2520 PROTEIN"/>
    <property type="match status" value="1"/>
</dbReference>
<evidence type="ECO:0000313" key="3">
    <source>
        <dbReference type="Proteomes" id="UP000225108"/>
    </source>
</evidence>
<dbReference type="InterPro" id="IPR037523">
    <property type="entry name" value="VOC_core"/>
</dbReference>
<sequence>MTTTSLSFASVFSADIEKLSTFYRELLGLDEVLELRSEHFRGLRIGGTILGFSAPTAYSMLNLVAPEHDEDGVSSFLTFELPTDADVDTVTAAATAAGATCVKEPGRTYYGAWQSVLLDPDGNAFRLNHLTLQQPS</sequence>
<evidence type="ECO:0000259" key="1">
    <source>
        <dbReference type="PROSITE" id="PS51819"/>
    </source>
</evidence>
<dbReference type="PROSITE" id="PS51819">
    <property type="entry name" value="VOC"/>
    <property type="match status" value="1"/>
</dbReference>
<name>A0A2G3PRP6_WILMA</name>
<proteinExistence type="predicted"/>
<dbReference type="SUPFAM" id="SSF54593">
    <property type="entry name" value="Glyoxalase/Bleomycin resistance protein/Dihydroxybiphenyl dioxygenase"/>
    <property type="match status" value="1"/>
</dbReference>
<dbReference type="Gene3D" id="3.10.180.10">
    <property type="entry name" value="2,3-Dihydroxybiphenyl 1,2-Dioxygenase, domain 1"/>
    <property type="match status" value="1"/>
</dbReference>
<evidence type="ECO:0000313" key="2">
    <source>
        <dbReference type="EMBL" id="PHV68527.1"/>
    </source>
</evidence>
<organism evidence="2 3">
    <name type="scientific">Williamsia marianensis</name>
    <dbReference type="NCBI Taxonomy" id="85044"/>
    <lineage>
        <taxon>Bacteria</taxon>
        <taxon>Bacillati</taxon>
        <taxon>Actinomycetota</taxon>
        <taxon>Actinomycetes</taxon>
        <taxon>Mycobacteriales</taxon>
        <taxon>Nocardiaceae</taxon>
        <taxon>Williamsia</taxon>
    </lineage>
</organism>
<accession>A0A2G3PRP6</accession>
<dbReference type="EMBL" id="PEBD01000004">
    <property type="protein sequence ID" value="PHV68527.1"/>
    <property type="molecule type" value="Genomic_DNA"/>
</dbReference>
<feature type="domain" description="VOC" evidence="1">
    <location>
        <begin position="5"/>
        <end position="130"/>
    </location>
</feature>
<dbReference type="AlphaFoldDB" id="A0A2G3PRP6"/>
<dbReference type="InterPro" id="IPR029068">
    <property type="entry name" value="Glyas_Bleomycin-R_OHBP_Dase"/>
</dbReference>
<protein>
    <submittedName>
        <fullName evidence="2">Glyoxalase</fullName>
    </submittedName>
</protein>
<dbReference type="PANTHER" id="PTHR36503:SF1">
    <property type="entry name" value="BLR2520 PROTEIN"/>
    <property type="match status" value="1"/>
</dbReference>